<dbReference type="EMBL" id="CZBY01000005">
    <property type="protein sequence ID" value="CUQ84478.1"/>
    <property type="molecule type" value="Genomic_DNA"/>
</dbReference>
<evidence type="ECO:0000313" key="1">
    <source>
        <dbReference type="EMBL" id="CUQ84478.1"/>
    </source>
</evidence>
<protein>
    <submittedName>
        <fullName evidence="1">Uncharacterized protein</fullName>
    </submittedName>
</protein>
<reference evidence="1 2" key="1">
    <citation type="submission" date="2015-09" db="EMBL/GenBank/DDBJ databases">
        <authorList>
            <consortium name="Pathogen Informatics"/>
        </authorList>
    </citation>
    <scope>NUCLEOTIDE SEQUENCE [LARGE SCALE GENOMIC DNA]</scope>
    <source>
        <strain evidence="1 2">2789STDY5834928</strain>
    </source>
</reference>
<gene>
    <name evidence="1" type="ORF">ERS852540_00887</name>
</gene>
<dbReference type="STRING" id="39492.ERS852540_00887"/>
<accession>A0A174ZJS4</accession>
<name>A0A174ZJS4_9FIRM</name>
<dbReference type="AlphaFoldDB" id="A0A174ZJS4"/>
<sequence>MGLFGKGWLKSSDDDELRSRKSEIESETDWSSGSILDGDFDGEIEAIDAIDEELNRRAWGRYNSEDHSNESYGIHREHGWYLPNDD</sequence>
<organism evidence="1 2">
    <name type="scientific">[Eubacterium] siraeum</name>
    <dbReference type="NCBI Taxonomy" id="39492"/>
    <lineage>
        <taxon>Bacteria</taxon>
        <taxon>Bacillati</taxon>
        <taxon>Bacillota</taxon>
        <taxon>Clostridia</taxon>
        <taxon>Eubacteriales</taxon>
        <taxon>Oscillospiraceae</taxon>
        <taxon>Oscillospiraceae incertae sedis</taxon>
    </lineage>
</organism>
<proteinExistence type="predicted"/>
<dbReference type="Proteomes" id="UP000095662">
    <property type="component" value="Unassembled WGS sequence"/>
</dbReference>
<dbReference type="OrthoDB" id="2084944at2"/>
<evidence type="ECO:0000313" key="2">
    <source>
        <dbReference type="Proteomes" id="UP000095662"/>
    </source>
</evidence>